<dbReference type="Proteomes" id="UP000255303">
    <property type="component" value="Unassembled WGS sequence"/>
</dbReference>
<reference evidence="7 8" key="1">
    <citation type="submission" date="2018-06" db="EMBL/GenBank/DDBJ databases">
        <authorList>
            <consortium name="Pathogen Informatics"/>
            <person name="Doyle S."/>
        </authorList>
    </citation>
    <scope>NUCLEOTIDE SEQUENCE [LARGE SCALE GENOMIC DNA]</scope>
    <source>
        <strain evidence="5 8">NCTC10692</strain>
        <strain evidence="6 7">NCTC10860</strain>
    </source>
</reference>
<protein>
    <submittedName>
        <fullName evidence="5">LysR family transcriptional regulator</fullName>
    </submittedName>
</protein>
<dbReference type="InterPro" id="IPR050389">
    <property type="entry name" value="LysR-type_TF"/>
</dbReference>
<gene>
    <name evidence="5" type="ORF">NCTC10692_03423</name>
    <name evidence="6" type="ORF">NCTC10860_03087</name>
</gene>
<sequence>MVLAVPQFSGLRSIIAGTEMLATVPDFAAAALIEGPHLRADDPPFELVNSDLSMDWSRVTDNDPAERWLRSKIIEFMGEPGA</sequence>
<dbReference type="EMBL" id="UGUV01000002">
    <property type="protein sequence ID" value="SUD52922.1"/>
    <property type="molecule type" value="Genomic_DNA"/>
</dbReference>
<evidence type="ECO:0000256" key="4">
    <source>
        <dbReference type="ARBA" id="ARBA00023163"/>
    </source>
</evidence>
<accession>A0A379K8G4</accession>
<comment type="similarity">
    <text evidence="1">Belongs to the LysR transcriptional regulatory family.</text>
</comment>
<keyword evidence="4" id="KW-0804">Transcription</keyword>
<proteinExistence type="inferred from homology"/>
<dbReference type="GO" id="GO:0006355">
    <property type="term" value="P:regulation of DNA-templated transcription"/>
    <property type="evidence" value="ECO:0007669"/>
    <property type="project" value="TreeGrafter"/>
</dbReference>
<dbReference type="PANTHER" id="PTHR30118">
    <property type="entry name" value="HTH-TYPE TRANSCRIPTIONAL REGULATOR LEUO-RELATED"/>
    <property type="match status" value="1"/>
</dbReference>
<keyword evidence="2" id="KW-0805">Transcription regulation</keyword>
<evidence type="ECO:0000256" key="2">
    <source>
        <dbReference type="ARBA" id="ARBA00023015"/>
    </source>
</evidence>
<evidence type="ECO:0000313" key="5">
    <source>
        <dbReference type="EMBL" id="SUD52922.1"/>
    </source>
</evidence>
<evidence type="ECO:0000313" key="8">
    <source>
        <dbReference type="Proteomes" id="UP000255303"/>
    </source>
</evidence>
<dbReference type="EMBL" id="UGUW01000004">
    <property type="protein sequence ID" value="SUD60734.1"/>
    <property type="molecule type" value="Genomic_DNA"/>
</dbReference>
<accession>A0A379JWG0</accession>
<keyword evidence="3" id="KW-0238">DNA-binding</keyword>
<dbReference type="SUPFAM" id="SSF53850">
    <property type="entry name" value="Periplasmic binding protein-like II"/>
    <property type="match status" value="1"/>
</dbReference>
<name>A0A379JWG0_ECTOL</name>
<organism evidence="5 8">
    <name type="scientific">Ectopseudomonas oleovorans</name>
    <name type="common">Pseudomonas oleovorans</name>
    <dbReference type="NCBI Taxonomy" id="301"/>
    <lineage>
        <taxon>Bacteria</taxon>
        <taxon>Pseudomonadati</taxon>
        <taxon>Pseudomonadota</taxon>
        <taxon>Gammaproteobacteria</taxon>
        <taxon>Pseudomonadales</taxon>
        <taxon>Pseudomonadaceae</taxon>
        <taxon>Ectopseudomonas</taxon>
    </lineage>
</organism>
<dbReference type="Gene3D" id="3.40.190.10">
    <property type="entry name" value="Periplasmic binding protein-like II"/>
    <property type="match status" value="2"/>
</dbReference>
<evidence type="ECO:0000256" key="3">
    <source>
        <dbReference type="ARBA" id="ARBA00023125"/>
    </source>
</evidence>
<evidence type="ECO:0000313" key="7">
    <source>
        <dbReference type="Proteomes" id="UP000254084"/>
    </source>
</evidence>
<evidence type="ECO:0000256" key="1">
    <source>
        <dbReference type="ARBA" id="ARBA00009437"/>
    </source>
</evidence>
<evidence type="ECO:0000313" key="6">
    <source>
        <dbReference type="EMBL" id="SUD60734.1"/>
    </source>
</evidence>
<dbReference type="AlphaFoldDB" id="A0A379JWG0"/>
<dbReference type="GO" id="GO:0003677">
    <property type="term" value="F:DNA binding"/>
    <property type="evidence" value="ECO:0007669"/>
    <property type="project" value="UniProtKB-KW"/>
</dbReference>
<dbReference type="PANTHER" id="PTHR30118:SF15">
    <property type="entry name" value="TRANSCRIPTIONAL REGULATORY PROTEIN"/>
    <property type="match status" value="1"/>
</dbReference>
<dbReference type="Proteomes" id="UP000254084">
    <property type="component" value="Unassembled WGS sequence"/>
</dbReference>